<evidence type="ECO:0000313" key="1">
    <source>
        <dbReference type="EMBL" id="MBK4725642.1"/>
    </source>
</evidence>
<dbReference type="Proteomes" id="UP000633731">
    <property type="component" value="Unassembled WGS sequence"/>
</dbReference>
<keyword evidence="2" id="KW-1185">Reference proteome</keyword>
<gene>
    <name evidence="1" type="ORF">JJL49_10420</name>
</gene>
<evidence type="ECO:0000313" key="2">
    <source>
        <dbReference type="Proteomes" id="UP000633731"/>
    </source>
</evidence>
<proteinExistence type="predicted"/>
<name>A0ACC5RMF4_ENTAG</name>
<sequence>MEQFSVYQNHGKNRQAYPYFINIQSDLLSHLTTRLVMPLARKQASNSQVRTLTPVLHLEEHDYVILTTMLTTTDVKNLRDQDRVANASDLRDDIVAAVDLLVLGI</sequence>
<protein>
    <submittedName>
        <fullName evidence="1">CcdB family protein</fullName>
    </submittedName>
</protein>
<organism evidence="1 2">
    <name type="scientific">Enterobacter agglomerans</name>
    <name type="common">Erwinia herbicola</name>
    <name type="synonym">Pantoea agglomerans</name>
    <dbReference type="NCBI Taxonomy" id="549"/>
    <lineage>
        <taxon>Bacteria</taxon>
        <taxon>Pseudomonadati</taxon>
        <taxon>Pseudomonadota</taxon>
        <taxon>Gammaproteobacteria</taxon>
        <taxon>Enterobacterales</taxon>
        <taxon>Erwiniaceae</taxon>
        <taxon>Pantoea</taxon>
        <taxon>Pantoea agglomerans group</taxon>
    </lineage>
</organism>
<dbReference type="EMBL" id="JAEOXF010000005">
    <property type="protein sequence ID" value="MBK4725642.1"/>
    <property type="molecule type" value="Genomic_DNA"/>
</dbReference>
<reference evidence="1" key="1">
    <citation type="submission" date="2021-01" db="EMBL/GenBank/DDBJ databases">
        <title>Draft genome of Pantoea agglomerans Eh 335.</title>
        <authorList>
            <person name="Emsley S.A."/>
            <person name="Oline D.K."/>
            <person name="Saw J.H."/>
            <person name="Ushijima B."/>
            <person name="Videau P."/>
            <person name="Koyack M.J."/>
        </authorList>
    </citation>
    <scope>NUCLEOTIDE SEQUENCE</scope>
    <source>
        <strain evidence="1">Eh 335</strain>
    </source>
</reference>
<comment type="caution">
    <text evidence="1">The sequence shown here is derived from an EMBL/GenBank/DDBJ whole genome shotgun (WGS) entry which is preliminary data.</text>
</comment>
<accession>A0ACC5RMF4</accession>